<dbReference type="EMBL" id="CP071796">
    <property type="protein sequence ID" value="QTD43669.1"/>
    <property type="molecule type" value="Genomic_DNA"/>
</dbReference>
<protein>
    <submittedName>
        <fullName evidence="2">Uncharacterized protein</fullName>
    </submittedName>
</protein>
<keyword evidence="3" id="KW-1185">Reference proteome</keyword>
<name>A0A975H1E5_9BURK</name>
<proteinExistence type="predicted"/>
<dbReference type="Proteomes" id="UP000663903">
    <property type="component" value="Chromosome"/>
</dbReference>
<dbReference type="AlphaFoldDB" id="A0A975H1E5"/>
<accession>A0A975H1E5</accession>
<organism evidence="2 3">
    <name type="scientific">Ottowia testudinis</name>
    <dbReference type="NCBI Taxonomy" id="2816950"/>
    <lineage>
        <taxon>Bacteria</taxon>
        <taxon>Pseudomonadati</taxon>
        <taxon>Pseudomonadota</taxon>
        <taxon>Betaproteobacteria</taxon>
        <taxon>Burkholderiales</taxon>
        <taxon>Comamonadaceae</taxon>
        <taxon>Ottowia</taxon>
    </lineage>
</organism>
<dbReference type="RefSeq" id="WP_208007080.1">
    <property type="nucleotide sequence ID" value="NZ_CP071796.1"/>
</dbReference>
<reference evidence="2" key="1">
    <citation type="submission" date="2021-03" db="EMBL/GenBank/DDBJ databases">
        <title>Ottowia sp. 27C isolated from the cloaca of a Giant Asian pond turtle (Heosemys grandis).</title>
        <authorList>
            <person name="Spergser J."/>
            <person name="Busse H.-J."/>
        </authorList>
    </citation>
    <scope>NUCLEOTIDE SEQUENCE</scope>
    <source>
        <strain evidence="2">27C</strain>
    </source>
</reference>
<evidence type="ECO:0000256" key="1">
    <source>
        <dbReference type="SAM" id="SignalP"/>
    </source>
</evidence>
<feature type="signal peptide" evidence="1">
    <location>
        <begin position="1"/>
        <end position="31"/>
    </location>
</feature>
<evidence type="ECO:0000313" key="2">
    <source>
        <dbReference type="EMBL" id="QTD43669.1"/>
    </source>
</evidence>
<sequence length="144" mass="15724">MNSSFVFQSMSRFLLSFLFLLPLCAAANSQAAPSMGNYVDQFEKSAGKGQYKIYGEVLKRENLDLISVSVQNNFKCGTSSVIYKARLLEQIEAKGELSGLGAAIIMVNIEHKNNGEIEVLPVIGSIKNTDANQKVVKQSLSCVK</sequence>
<feature type="chain" id="PRO_5037087094" evidence="1">
    <location>
        <begin position="32"/>
        <end position="144"/>
    </location>
</feature>
<dbReference type="KEGG" id="otd:J1M35_10865"/>
<keyword evidence="1" id="KW-0732">Signal</keyword>
<evidence type="ECO:0000313" key="3">
    <source>
        <dbReference type="Proteomes" id="UP000663903"/>
    </source>
</evidence>
<gene>
    <name evidence="2" type="ORF">J1M35_10865</name>
</gene>